<dbReference type="PROSITE" id="PS50925">
    <property type="entry name" value="BLUF"/>
    <property type="match status" value="1"/>
</dbReference>
<dbReference type="AlphaFoldDB" id="A0A2N3IKR1"/>
<dbReference type="OrthoDB" id="1122028at2"/>
<evidence type="ECO:0000313" key="3">
    <source>
        <dbReference type="Proteomes" id="UP000233387"/>
    </source>
</evidence>
<dbReference type="SMART" id="SM01034">
    <property type="entry name" value="BLUF"/>
    <property type="match status" value="1"/>
</dbReference>
<dbReference type="Pfam" id="PF04940">
    <property type="entry name" value="BLUF"/>
    <property type="match status" value="1"/>
</dbReference>
<evidence type="ECO:0000313" key="2">
    <source>
        <dbReference type="EMBL" id="PKQ70884.1"/>
    </source>
</evidence>
<organism evidence="2 3">
    <name type="scientific">Raineya orbicola</name>
    <dbReference type="NCBI Taxonomy" id="2016530"/>
    <lineage>
        <taxon>Bacteria</taxon>
        <taxon>Pseudomonadati</taxon>
        <taxon>Bacteroidota</taxon>
        <taxon>Cytophagia</taxon>
        <taxon>Cytophagales</taxon>
        <taxon>Raineyaceae</taxon>
        <taxon>Raineya</taxon>
    </lineage>
</organism>
<dbReference type="Proteomes" id="UP000233387">
    <property type="component" value="Unassembled WGS sequence"/>
</dbReference>
<reference evidence="2 3" key="1">
    <citation type="submission" date="2017-06" db="EMBL/GenBank/DDBJ databases">
        <title>Raineya orbicola gen. nov., sp. nov. a slightly thermophilic bacterium of the phylum Bacteroidetes and the description of Raineyaceae fam. nov.</title>
        <authorList>
            <person name="Albuquerque L."/>
            <person name="Polonia A.R.M."/>
            <person name="Barroso C."/>
            <person name="Froufe H.J.C."/>
            <person name="Lage O."/>
            <person name="Lobo-Da-Cunha A."/>
            <person name="Egas C."/>
            <person name="Da Costa M.S."/>
        </authorList>
    </citation>
    <scope>NUCLEOTIDE SEQUENCE [LARGE SCALE GENOMIC DNA]</scope>
    <source>
        <strain evidence="2 3">SPSPC-11</strain>
    </source>
</reference>
<dbReference type="InterPro" id="IPR036046">
    <property type="entry name" value="Acylphosphatase-like_dom_sf"/>
</dbReference>
<keyword evidence="3" id="KW-1185">Reference proteome</keyword>
<dbReference type="Gene3D" id="3.30.70.100">
    <property type="match status" value="1"/>
</dbReference>
<dbReference type="EMBL" id="NKXO01000001">
    <property type="protein sequence ID" value="PKQ70884.1"/>
    <property type="molecule type" value="Genomic_DNA"/>
</dbReference>
<sequence>MLAQLFYVSKRSPKCSDEDIEKILQISVENNAKKNITGVLLYSKEKFLQCIEGELSHLLALYDKIKLDKRHSEAIMLGLVPVKERNFPSWQMAGKSVDLNKVDFKSQMSAAESEEFENILSGKASSAERVGKIIQLFFR</sequence>
<gene>
    <name evidence="2" type="ORF">Rain11_0025</name>
</gene>
<comment type="caution">
    <text evidence="2">The sequence shown here is derived from an EMBL/GenBank/DDBJ whole genome shotgun (WGS) entry which is preliminary data.</text>
</comment>
<feature type="domain" description="BLUF" evidence="1">
    <location>
        <begin position="2"/>
        <end position="93"/>
    </location>
</feature>
<accession>A0A2N3IKR1</accession>
<dbReference type="GO" id="GO:0009882">
    <property type="term" value="F:blue light photoreceptor activity"/>
    <property type="evidence" value="ECO:0007669"/>
    <property type="project" value="InterPro"/>
</dbReference>
<dbReference type="RefSeq" id="WP_101357365.1">
    <property type="nucleotide sequence ID" value="NZ_NKXO01000001.1"/>
</dbReference>
<proteinExistence type="predicted"/>
<dbReference type="InterPro" id="IPR007024">
    <property type="entry name" value="BLUF_domain"/>
</dbReference>
<protein>
    <submittedName>
        <fullName evidence="2">Sensors of blue-light using FAD</fullName>
    </submittedName>
</protein>
<name>A0A2N3IKR1_9BACT</name>
<evidence type="ECO:0000259" key="1">
    <source>
        <dbReference type="PROSITE" id="PS50925"/>
    </source>
</evidence>
<dbReference type="GO" id="GO:0071949">
    <property type="term" value="F:FAD binding"/>
    <property type="evidence" value="ECO:0007669"/>
    <property type="project" value="InterPro"/>
</dbReference>
<dbReference type="SUPFAM" id="SSF54975">
    <property type="entry name" value="Acylphosphatase/BLUF domain-like"/>
    <property type="match status" value="1"/>
</dbReference>